<dbReference type="Proteomes" id="UP001215598">
    <property type="component" value="Unassembled WGS sequence"/>
</dbReference>
<proteinExistence type="predicted"/>
<name>A0AAD7I0V1_9AGAR</name>
<keyword evidence="3" id="KW-1185">Reference proteome</keyword>
<dbReference type="EMBL" id="JARKIB010000153">
    <property type="protein sequence ID" value="KAJ7731387.1"/>
    <property type="molecule type" value="Genomic_DNA"/>
</dbReference>
<feature type="compositionally biased region" description="Acidic residues" evidence="1">
    <location>
        <begin position="81"/>
        <end position="93"/>
    </location>
</feature>
<sequence length="575" mass="62497">MSMPRLQTRAENKKTRPGRDAGLEPKKRRNASQMQQARAQEARKHAKAKLDATQKLKRLADIEDEQQEDDIAYAATADHPVDDEIDYSVDDAVEAPAQKLGKPNKPSGELGDNNGSEDDSDQYEPGSNESEQEEEEEDPSEPEDEPVGKKRKKQATVARRFLIISCRSTGRNASKKPKVAGKKSGLISAPAKSKSSKAPATEDESMVAPGGPAFDDDAEEDVERPKKGKKKKGIPTAPVIAIQVIPTTTTRKAARGGLAKWNLRHLPAGTAAEFTNEVVPLARELAGTLPPWANLTLKQCQGLVDKVYGEGKHIVTADGPWAGLIAYRLSDWRSNIGTHAGKGLEVLVDSWYDSDDEDGDGAEPTMSPATEVDPSAVHADANTSTAENPAPKPLKFRLDSPEGIAEFVAWSLEPGHESGTMPFQWESWGGGVEKKGFLQSNVILYTFSYHLSTLASIPGGYGRLEAEPIGALLMSMQAVGRELEFWRTGECVRPPSTPANYFSVDNFGDTVTTVNGKQKHVQKWDAERWAALKEAAEQWVELPSRRRAGTSSRSASEAGDDSAILSDDEVEVFSD</sequence>
<feature type="compositionally biased region" description="Acidic residues" evidence="1">
    <location>
        <begin position="130"/>
        <end position="145"/>
    </location>
</feature>
<feature type="compositionally biased region" description="Basic and acidic residues" evidence="1">
    <location>
        <begin position="8"/>
        <end position="25"/>
    </location>
</feature>
<protein>
    <submittedName>
        <fullName evidence="2">Uncharacterized protein</fullName>
    </submittedName>
</protein>
<feature type="compositionally biased region" description="Low complexity" evidence="1">
    <location>
        <begin position="188"/>
        <end position="199"/>
    </location>
</feature>
<feature type="compositionally biased region" description="Acidic residues" evidence="1">
    <location>
        <begin position="62"/>
        <end position="71"/>
    </location>
</feature>
<feature type="region of interest" description="Disordered" evidence="1">
    <location>
        <begin position="543"/>
        <end position="575"/>
    </location>
</feature>
<evidence type="ECO:0000313" key="3">
    <source>
        <dbReference type="Proteomes" id="UP001215598"/>
    </source>
</evidence>
<evidence type="ECO:0000313" key="2">
    <source>
        <dbReference type="EMBL" id="KAJ7731387.1"/>
    </source>
</evidence>
<feature type="region of interest" description="Disordered" evidence="1">
    <location>
        <begin position="354"/>
        <end position="395"/>
    </location>
</feature>
<organism evidence="2 3">
    <name type="scientific">Mycena metata</name>
    <dbReference type="NCBI Taxonomy" id="1033252"/>
    <lineage>
        <taxon>Eukaryota</taxon>
        <taxon>Fungi</taxon>
        <taxon>Dikarya</taxon>
        <taxon>Basidiomycota</taxon>
        <taxon>Agaricomycotina</taxon>
        <taxon>Agaricomycetes</taxon>
        <taxon>Agaricomycetidae</taxon>
        <taxon>Agaricales</taxon>
        <taxon>Marasmiineae</taxon>
        <taxon>Mycenaceae</taxon>
        <taxon>Mycena</taxon>
    </lineage>
</organism>
<gene>
    <name evidence="2" type="ORF">B0H16DRAFT_1696718</name>
</gene>
<feature type="compositionally biased region" description="Basic and acidic residues" evidence="1">
    <location>
        <begin position="40"/>
        <end position="61"/>
    </location>
</feature>
<reference evidence="2" key="1">
    <citation type="submission" date="2023-03" db="EMBL/GenBank/DDBJ databases">
        <title>Massive genome expansion in bonnet fungi (Mycena s.s.) driven by repeated elements and novel gene families across ecological guilds.</title>
        <authorList>
            <consortium name="Lawrence Berkeley National Laboratory"/>
            <person name="Harder C.B."/>
            <person name="Miyauchi S."/>
            <person name="Viragh M."/>
            <person name="Kuo A."/>
            <person name="Thoen E."/>
            <person name="Andreopoulos B."/>
            <person name="Lu D."/>
            <person name="Skrede I."/>
            <person name="Drula E."/>
            <person name="Henrissat B."/>
            <person name="Morin E."/>
            <person name="Kohler A."/>
            <person name="Barry K."/>
            <person name="LaButti K."/>
            <person name="Morin E."/>
            <person name="Salamov A."/>
            <person name="Lipzen A."/>
            <person name="Mereny Z."/>
            <person name="Hegedus B."/>
            <person name="Baldrian P."/>
            <person name="Stursova M."/>
            <person name="Weitz H."/>
            <person name="Taylor A."/>
            <person name="Grigoriev I.V."/>
            <person name="Nagy L.G."/>
            <person name="Martin F."/>
            <person name="Kauserud H."/>
        </authorList>
    </citation>
    <scope>NUCLEOTIDE SEQUENCE</scope>
    <source>
        <strain evidence="2">CBHHK182m</strain>
    </source>
</reference>
<feature type="compositionally biased region" description="Acidic residues" evidence="1">
    <location>
        <begin position="566"/>
        <end position="575"/>
    </location>
</feature>
<comment type="caution">
    <text evidence="2">The sequence shown here is derived from an EMBL/GenBank/DDBJ whole genome shotgun (WGS) entry which is preliminary data.</text>
</comment>
<accession>A0AAD7I0V1</accession>
<feature type="region of interest" description="Disordered" evidence="1">
    <location>
        <begin position="1"/>
        <end position="233"/>
    </location>
</feature>
<dbReference type="AlphaFoldDB" id="A0AAD7I0V1"/>
<evidence type="ECO:0000256" key="1">
    <source>
        <dbReference type="SAM" id="MobiDB-lite"/>
    </source>
</evidence>